<reference evidence="2 3" key="1">
    <citation type="journal article" date="2018" name="Front. Plant Sci.">
        <title>Red Clover (Trifolium pratense) and Zigzag Clover (T. medium) - A Picture of Genomic Similarities and Differences.</title>
        <authorList>
            <person name="Dluhosova J."/>
            <person name="Istvanek J."/>
            <person name="Nedelnik J."/>
            <person name="Repkova J."/>
        </authorList>
    </citation>
    <scope>NUCLEOTIDE SEQUENCE [LARGE SCALE GENOMIC DNA]</scope>
    <source>
        <strain evidence="3">cv. 10/8</strain>
        <tissue evidence="2">Leaf</tissue>
    </source>
</reference>
<comment type="caution">
    <text evidence="2">The sequence shown here is derived from an EMBL/GenBank/DDBJ whole genome shotgun (WGS) entry which is preliminary data.</text>
</comment>
<feature type="compositionally biased region" description="Basic and acidic residues" evidence="1">
    <location>
        <begin position="65"/>
        <end position="75"/>
    </location>
</feature>
<name>A0A392U2F5_9FABA</name>
<keyword evidence="3" id="KW-1185">Reference proteome</keyword>
<dbReference type="Proteomes" id="UP000265520">
    <property type="component" value="Unassembled WGS sequence"/>
</dbReference>
<evidence type="ECO:0000313" key="3">
    <source>
        <dbReference type="Proteomes" id="UP000265520"/>
    </source>
</evidence>
<accession>A0A392U2F5</accession>
<sequence>MVIIKEISDEARIPLGIPPVGYELETQIRSHYTRAKGTVNYEGYFSEMFGFPVSSSDSDTESDISNDRSSDCVII</sequence>
<protein>
    <submittedName>
        <fullName evidence="2">Uncharacterized protein</fullName>
    </submittedName>
</protein>
<organism evidence="2 3">
    <name type="scientific">Trifolium medium</name>
    <dbReference type="NCBI Taxonomy" id="97028"/>
    <lineage>
        <taxon>Eukaryota</taxon>
        <taxon>Viridiplantae</taxon>
        <taxon>Streptophyta</taxon>
        <taxon>Embryophyta</taxon>
        <taxon>Tracheophyta</taxon>
        <taxon>Spermatophyta</taxon>
        <taxon>Magnoliopsida</taxon>
        <taxon>eudicotyledons</taxon>
        <taxon>Gunneridae</taxon>
        <taxon>Pentapetalae</taxon>
        <taxon>rosids</taxon>
        <taxon>fabids</taxon>
        <taxon>Fabales</taxon>
        <taxon>Fabaceae</taxon>
        <taxon>Papilionoideae</taxon>
        <taxon>50 kb inversion clade</taxon>
        <taxon>NPAAA clade</taxon>
        <taxon>Hologalegina</taxon>
        <taxon>IRL clade</taxon>
        <taxon>Trifolieae</taxon>
        <taxon>Trifolium</taxon>
    </lineage>
</organism>
<feature type="region of interest" description="Disordered" evidence="1">
    <location>
        <begin position="54"/>
        <end position="75"/>
    </location>
</feature>
<dbReference type="AlphaFoldDB" id="A0A392U2F5"/>
<proteinExistence type="predicted"/>
<evidence type="ECO:0000313" key="2">
    <source>
        <dbReference type="EMBL" id="MCI67623.1"/>
    </source>
</evidence>
<feature type="non-terminal residue" evidence="2">
    <location>
        <position position="75"/>
    </location>
</feature>
<dbReference type="EMBL" id="LXQA010720673">
    <property type="protein sequence ID" value="MCI67623.1"/>
    <property type="molecule type" value="Genomic_DNA"/>
</dbReference>
<evidence type="ECO:0000256" key="1">
    <source>
        <dbReference type="SAM" id="MobiDB-lite"/>
    </source>
</evidence>